<dbReference type="AlphaFoldDB" id="A0A158P6K4"/>
<sequence length="228" mass="25288">MPNDTFFAMLLSMIEHVIPLQMRRKMTINKGCREVPKVLYTCSENLVHNMLSSVPVLFEWALILPPRSTRNSYDGGRNEIEEIPLIHEANARAPERGGVEVGDRRRTRSAGGHALPVPSALQFSVDTPVDRHCPPRTEPLVASVSAGVHRHGVSCVPPDGHGGHLPPFTSFHRAFGQNSRKNRKAMANVKLAVKKCESMSPFPKQSLRSSCDHLEHYVTANIKTISTD</sequence>
<protein>
    <submittedName>
        <fullName evidence="3">Uncharacterized protein</fullName>
    </submittedName>
</protein>
<accession>A0A158P6K4</accession>
<feature type="region of interest" description="Disordered" evidence="1">
    <location>
        <begin position="96"/>
        <end position="117"/>
    </location>
</feature>
<dbReference type="WBParaSite" id="ACAC_0000116901-mRNA-1">
    <property type="protein sequence ID" value="ACAC_0000116901-mRNA-1"/>
    <property type="gene ID" value="ACAC_0000116901"/>
</dbReference>
<proteinExistence type="predicted"/>
<reference evidence="2" key="1">
    <citation type="submission" date="2012-09" db="EMBL/GenBank/DDBJ databases">
        <authorList>
            <person name="Martin A.A."/>
        </authorList>
    </citation>
    <scope>NUCLEOTIDE SEQUENCE</scope>
</reference>
<evidence type="ECO:0000313" key="2">
    <source>
        <dbReference type="Proteomes" id="UP000035642"/>
    </source>
</evidence>
<evidence type="ECO:0000256" key="1">
    <source>
        <dbReference type="SAM" id="MobiDB-lite"/>
    </source>
</evidence>
<dbReference type="Proteomes" id="UP000035642">
    <property type="component" value="Unassembled WGS sequence"/>
</dbReference>
<organism evidence="2 3">
    <name type="scientific">Angiostrongylus cantonensis</name>
    <name type="common">Rat lungworm</name>
    <dbReference type="NCBI Taxonomy" id="6313"/>
    <lineage>
        <taxon>Eukaryota</taxon>
        <taxon>Metazoa</taxon>
        <taxon>Ecdysozoa</taxon>
        <taxon>Nematoda</taxon>
        <taxon>Chromadorea</taxon>
        <taxon>Rhabditida</taxon>
        <taxon>Rhabditina</taxon>
        <taxon>Rhabditomorpha</taxon>
        <taxon>Strongyloidea</taxon>
        <taxon>Metastrongylidae</taxon>
        <taxon>Angiostrongylus</taxon>
    </lineage>
</organism>
<evidence type="ECO:0000313" key="3">
    <source>
        <dbReference type="WBParaSite" id="ACAC_0000116901-mRNA-1"/>
    </source>
</evidence>
<keyword evidence="2" id="KW-1185">Reference proteome</keyword>
<reference evidence="3" key="2">
    <citation type="submission" date="2016-04" db="UniProtKB">
        <authorList>
            <consortium name="WormBaseParasite"/>
        </authorList>
    </citation>
    <scope>IDENTIFICATION</scope>
</reference>
<name>A0A158P6K4_ANGCA</name>